<dbReference type="SMART" id="SM00354">
    <property type="entry name" value="HTH_LACI"/>
    <property type="match status" value="1"/>
</dbReference>
<dbReference type="PANTHER" id="PTHR30146:SF148">
    <property type="entry name" value="HTH-TYPE TRANSCRIPTIONAL REPRESSOR PURR-RELATED"/>
    <property type="match status" value="1"/>
</dbReference>
<sequence length="343" mass="38433">MKVKVKDIARVAGVSPTTVSLVLNNKPSRIADDTKEHIFRVAREMQFQMASEVDFSEYRKVKTLGMIVPDKKNPFYDRLAEEVADCAFLRGYTLFQCGTGDDIQSFYLAIESLMSKNVDGIIVIPPRTMDKENVKLLKSVQKSRVPLMLLDRAAYGVFCDFVTADNKHGGRIATEYLIRQGHTKIGCMVGDANVYTSRKRVEGYREALAAAKIPFEKNCVYYGHFDVESGYAGAKELLDQGVTAIVAGNDLMAYGLYRFAGEHGYSVPGDLSVIGYDNTELCELMVPPLTSIDQNAGTMASKAVEVILQQVEIQEEEEQEPARNYYFTPYIQERESVRMVSWS</sequence>
<keyword evidence="3" id="KW-0238">DNA-binding</keyword>
<evidence type="ECO:0000256" key="1">
    <source>
        <dbReference type="ARBA" id="ARBA00022491"/>
    </source>
</evidence>
<dbReference type="InterPro" id="IPR000843">
    <property type="entry name" value="HTH_LacI"/>
</dbReference>
<keyword evidence="7" id="KW-1185">Reference proteome</keyword>
<dbReference type="CDD" id="cd06267">
    <property type="entry name" value="PBP1_LacI_sugar_binding-like"/>
    <property type="match status" value="1"/>
</dbReference>
<protein>
    <submittedName>
        <fullName evidence="6">LacI family transcriptional regulator</fullName>
    </submittedName>
</protein>
<proteinExistence type="predicted"/>
<dbReference type="PANTHER" id="PTHR30146">
    <property type="entry name" value="LACI-RELATED TRANSCRIPTIONAL REPRESSOR"/>
    <property type="match status" value="1"/>
</dbReference>
<dbReference type="Proteomes" id="UP001314681">
    <property type="component" value="Unassembled WGS sequence"/>
</dbReference>
<keyword evidence="1" id="KW-0678">Repressor</keyword>
<dbReference type="InterPro" id="IPR028082">
    <property type="entry name" value="Peripla_BP_I"/>
</dbReference>
<evidence type="ECO:0000313" key="7">
    <source>
        <dbReference type="Proteomes" id="UP001314681"/>
    </source>
</evidence>
<dbReference type="Gene3D" id="1.10.260.40">
    <property type="entry name" value="lambda repressor-like DNA-binding domains"/>
    <property type="match status" value="1"/>
</dbReference>
<dbReference type="PROSITE" id="PS50932">
    <property type="entry name" value="HTH_LACI_2"/>
    <property type="match status" value="1"/>
</dbReference>
<evidence type="ECO:0000256" key="2">
    <source>
        <dbReference type="ARBA" id="ARBA00023015"/>
    </source>
</evidence>
<dbReference type="EMBL" id="JAHQCX010000008">
    <property type="protein sequence ID" value="MBU9727028.1"/>
    <property type="molecule type" value="Genomic_DNA"/>
</dbReference>
<comment type="caution">
    <text evidence="6">The sequence shown here is derived from an EMBL/GenBank/DDBJ whole genome shotgun (WGS) entry which is preliminary data.</text>
</comment>
<evidence type="ECO:0000256" key="4">
    <source>
        <dbReference type="ARBA" id="ARBA00023163"/>
    </source>
</evidence>
<gene>
    <name evidence="6" type="ORF">KTH90_13475</name>
</gene>
<evidence type="ECO:0000313" key="6">
    <source>
        <dbReference type="EMBL" id="MBU9727028.1"/>
    </source>
</evidence>
<evidence type="ECO:0000256" key="3">
    <source>
        <dbReference type="ARBA" id="ARBA00023125"/>
    </source>
</evidence>
<dbReference type="SUPFAM" id="SSF53822">
    <property type="entry name" value="Periplasmic binding protein-like I"/>
    <property type="match status" value="1"/>
</dbReference>
<organism evidence="6 7">
    <name type="scientific">Diplocloster modestus</name>
    <dbReference type="NCBI Taxonomy" id="2850322"/>
    <lineage>
        <taxon>Bacteria</taxon>
        <taxon>Bacillati</taxon>
        <taxon>Bacillota</taxon>
        <taxon>Clostridia</taxon>
        <taxon>Lachnospirales</taxon>
        <taxon>Lachnospiraceae</taxon>
        <taxon>Diplocloster</taxon>
    </lineage>
</organism>
<keyword evidence="2" id="KW-0805">Transcription regulation</keyword>
<accession>A0ABS6K928</accession>
<dbReference type="Gene3D" id="3.40.50.2300">
    <property type="match status" value="2"/>
</dbReference>
<keyword evidence="4" id="KW-0804">Transcription</keyword>
<reference evidence="6 7" key="1">
    <citation type="submission" date="2021-06" db="EMBL/GenBank/DDBJ databases">
        <title>Description of novel taxa of the family Lachnospiraceae.</title>
        <authorList>
            <person name="Chaplin A.V."/>
            <person name="Sokolova S.R."/>
            <person name="Pikina A.P."/>
            <person name="Korzhanova M."/>
            <person name="Belova V."/>
            <person name="Korostin D."/>
            <person name="Efimov B.A."/>
        </authorList>
    </citation>
    <scope>NUCLEOTIDE SEQUENCE [LARGE SCALE GENOMIC DNA]</scope>
    <source>
        <strain evidence="6 7">ASD4241</strain>
    </source>
</reference>
<dbReference type="Pfam" id="PF00356">
    <property type="entry name" value="LacI"/>
    <property type="match status" value="1"/>
</dbReference>
<dbReference type="PROSITE" id="PS00356">
    <property type="entry name" value="HTH_LACI_1"/>
    <property type="match status" value="1"/>
</dbReference>
<dbReference type="SUPFAM" id="SSF47413">
    <property type="entry name" value="lambda repressor-like DNA-binding domains"/>
    <property type="match status" value="1"/>
</dbReference>
<feature type="domain" description="HTH lacI-type" evidence="5">
    <location>
        <begin position="3"/>
        <end position="48"/>
    </location>
</feature>
<dbReference type="InterPro" id="IPR010982">
    <property type="entry name" value="Lambda_DNA-bd_dom_sf"/>
</dbReference>
<evidence type="ECO:0000259" key="5">
    <source>
        <dbReference type="PROSITE" id="PS50932"/>
    </source>
</evidence>
<dbReference type="CDD" id="cd01392">
    <property type="entry name" value="HTH_LacI"/>
    <property type="match status" value="1"/>
</dbReference>
<dbReference type="Pfam" id="PF00532">
    <property type="entry name" value="Peripla_BP_1"/>
    <property type="match status" value="1"/>
</dbReference>
<name>A0ABS6K928_9FIRM</name>
<dbReference type="InterPro" id="IPR001761">
    <property type="entry name" value="Peripla_BP/Lac1_sug-bd_dom"/>
</dbReference>